<protein>
    <recommendedName>
        <fullName evidence="5">Oxygen sensor histidine kinase NreB</fullName>
        <ecNumber evidence="4">2.7.13.3</ecNumber>
    </recommendedName>
    <alternativeName>
        <fullName evidence="17">Nitrogen regulation protein B</fullName>
    </alternativeName>
</protein>
<evidence type="ECO:0000256" key="9">
    <source>
        <dbReference type="ARBA" id="ARBA00022723"/>
    </source>
</evidence>
<keyword evidence="7" id="KW-0963">Cytoplasm</keyword>
<evidence type="ECO:0000256" key="4">
    <source>
        <dbReference type="ARBA" id="ARBA00012438"/>
    </source>
</evidence>
<dbReference type="Gene3D" id="3.30.450.40">
    <property type="match status" value="2"/>
</dbReference>
<evidence type="ECO:0000256" key="8">
    <source>
        <dbReference type="ARBA" id="ARBA00022679"/>
    </source>
</evidence>
<dbReference type="RefSeq" id="WP_185131319.1">
    <property type="nucleotide sequence ID" value="NZ_JACJVO010000028.1"/>
</dbReference>
<dbReference type="InterPro" id="IPR050482">
    <property type="entry name" value="Sensor_HK_TwoCompSys"/>
</dbReference>
<dbReference type="Gene3D" id="1.20.5.1930">
    <property type="match status" value="1"/>
</dbReference>
<dbReference type="GO" id="GO:0051539">
    <property type="term" value="F:4 iron, 4 sulfur cluster binding"/>
    <property type="evidence" value="ECO:0007669"/>
    <property type="project" value="UniProtKB-KW"/>
</dbReference>
<evidence type="ECO:0000256" key="13">
    <source>
        <dbReference type="ARBA" id="ARBA00023004"/>
    </source>
</evidence>
<evidence type="ECO:0000256" key="12">
    <source>
        <dbReference type="ARBA" id="ARBA00022840"/>
    </source>
</evidence>
<evidence type="ECO:0000256" key="2">
    <source>
        <dbReference type="ARBA" id="ARBA00001966"/>
    </source>
</evidence>
<dbReference type="PANTHER" id="PTHR24421">
    <property type="entry name" value="NITRATE/NITRITE SENSOR PROTEIN NARX-RELATED"/>
    <property type="match status" value="1"/>
</dbReference>
<evidence type="ECO:0000256" key="3">
    <source>
        <dbReference type="ARBA" id="ARBA00004496"/>
    </source>
</evidence>
<dbReference type="SUPFAM" id="SSF55874">
    <property type="entry name" value="ATPase domain of HSP90 chaperone/DNA topoisomerase II/histidine kinase"/>
    <property type="match status" value="1"/>
</dbReference>
<keyword evidence="15" id="KW-0411">Iron-sulfur</keyword>
<dbReference type="InterPro" id="IPR004358">
    <property type="entry name" value="Sig_transdc_His_kin-like_C"/>
</dbReference>
<dbReference type="PROSITE" id="PS50109">
    <property type="entry name" value="HIS_KIN"/>
    <property type="match status" value="1"/>
</dbReference>
<dbReference type="SMART" id="SM00065">
    <property type="entry name" value="GAF"/>
    <property type="match status" value="2"/>
</dbReference>
<dbReference type="GO" id="GO:0046872">
    <property type="term" value="F:metal ion binding"/>
    <property type="evidence" value="ECO:0007669"/>
    <property type="project" value="UniProtKB-KW"/>
</dbReference>
<gene>
    <name evidence="20" type="ORF">H7C18_22325</name>
</gene>
<comment type="cofactor">
    <cofactor evidence="2">
        <name>[4Fe-4S] cluster</name>
        <dbReference type="ChEBI" id="CHEBI:49883"/>
    </cofactor>
</comment>
<keyword evidence="10" id="KW-0547">Nucleotide-binding</keyword>
<dbReference type="CDD" id="cd16917">
    <property type="entry name" value="HATPase_UhpB-NarQ-NarX-like"/>
    <property type="match status" value="1"/>
</dbReference>
<dbReference type="PRINTS" id="PR00344">
    <property type="entry name" value="BCTRLSENSOR"/>
</dbReference>
<dbReference type="EC" id="2.7.13.3" evidence="4"/>
<evidence type="ECO:0000256" key="16">
    <source>
        <dbReference type="ARBA" id="ARBA00024827"/>
    </source>
</evidence>
<dbReference type="Pfam" id="PF13185">
    <property type="entry name" value="GAF_2"/>
    <property type="match status" value="1"/>
</dbReference>
<dbReference type="InterPro" id="IPR029016">
    <property type="entry name" value="GAF-like_dom_sf"/>
</dbReference>
<comment type="catalytic activity">
    <reaction evidence="1">
        <text>ATP + protein L-histidine = ADP + protein N-phospho-L-histidine.</text>
        <dbReference type="EC" id="2.7.13.3"/>
    </reaction>
</comment>
<evidence type="ECO:0000313" key="21">
    <source>
        <dbReference type="Proteomes" id="UP000564644"/>
    </source>
</evidence>
<evidence type="ECO:0000259" key="19">
    <source>
        <dbReference type="PROSITE" id="PS50109"/>
    </source>
</evidence>
<evidence type="ECO:0000313" key="20">
    <source>
        <dbReference type="EMBL" id="MBB6733665.1"/>
    </source>
</evidence>
<keyword evidence="21" id="KW-1185">Reference proteome</keyword>
<dbReference type="Gene3D" id="3.30.565.10">
    <property type="entry name" value="Histidine kinase-like ATPase, C-terminal domain"/>
    <property type="match status" value="1"/>
</dbReference>
<dbReference type="Pfam" id="PF07730">
    <property type="entry name" value="HisKA_3"/>
    <property type="match status" value="1"/>
</dbReference>
<evidence type="ECO:0000256" key="10">
    <source>
        <dbReference type="ARBA" id="ARBA00022741"/>
    </source>
</evidence>
<name>A0A7X0SRL8_9BACL</name>
<dbReference type="SMART" id="SM00387">
    <property type="entry name" value="HATPase_c"/>
    <property type="match status" value="1"/>
</dbReference>
<dbReference type="GO" id="GO:0016020">
    <property type="term" value="C:membrane"/>
    <property type="evidence" value="ECO:0007669"/>
    <property type="project" value="InterPro"/>
</dbReference>
<comment type="subcellular location">
    <subcellularLocation>
        <location evidence="3">Cytoplasm</location>
    </subcellularLocation>
</comment>
<dbReference type="GO" id="GO:0046983">
    <property type="term" value="F:protein dimerization activity"/>
    <property type="evidence" value="ECO:0007669"/>
    <property type="project" value="InterPro"/>
</dbReference>
<dbReference type="Pfam" id="PF02518">
    <property type="entry name" value="HATPase_c"/>
    <property type="match status" value="1"/>
</dbReference>
<keyword evidence="14" id="KW-0902">Two-component regulatory system</keyword>
<dbReference type="InterPro" id="IPR005467">
    <property type="entry name" value="His_kinase_dom"/>
</dbReference>
<dbReference type="AlphaFoldDB" id="A0A7X0SRL8"/>
<comment type="caution">
    <text evidence="20">The sequence shown here is derived from an EMBL/GenBank/DDBJ whole genome shotgun (WGS) entry which is preliminary data.</text>
</comment>
<comment type="function">
    <text evidence="16">Member of the two-component regulatory system NreB/NreC involved in the control of dissimilatory nitrate/nitrite reduction in response to oxygen. NreB functions as a direct oxygen sensor histidine kinase which is autophosphorylated, in the absence of oxygen, probably at the conserved histidine residue, and transfers its phosphate group probably to a conserved aspartate residue of NreC. NreB/NreC activates the expression of the nitrate (narGHJI) and nitrite (nir) reductase operons, as well as the putative nitrate transporter gene narT.</text>
</comment>
<organism evidence="20 21">
    <name type="scientific">Cohnella zeiphila</name>
    <dbReference type="NCBI Taxonomy" id="2761120"/>
    <lineage>
        <taxon>Bacteria</taxon>
        <taxon>Bacillati</taxon>
        <taxon>Bacillota</taxon>
        <taxon>Bacilli</taxon>
        <taxon>Bacillales</taxon>
        <taxon>Paenibacillaceae</taxon>
        <taxon>Cohnella</taxon>
    </lineage>
</organism>
<dbReference type="InterPro" id="IPR003018">
    <property type="entry name" value="GAF"/>
</dbReference>
<evidence type="ECO:0000256" key="18">
    <source>
        <dbReference type="SAM" id="Coils"/>
    </source>
</evidence>
<evidence type="ECO:0000256" key="6">
    <source>
        <dbReference type="ARBA" id="ARBA00022485"/>
    </source>
</evidence>
<evidence type="ECO:0000256" key="14">
    <source>
        <dbReference type="ARBA" id="ARBA00023012"/>
    </source>
</evidence>
<keyword evidence="18" id="KW-0175">Coiled coil</keyword>
<feature type="domain" description="Histidine kinase" evidence="19">
    <location>
        <begin position="464"/>
        <end position="554"/>
    </location>
</feature>
<keyword evidence="8" id="KW-0808">Transferase</keyword>
<evidence type="ECO:0000256" key="15">
    <source>
        <dbReference type="ARBA" id="ARBA00023014"/>
    </source>
</evidence>
<evidence type="ECO:0000256" key="5">
    <source>
        <dbReference type="ARBA" id="ARBA00017322"/>
    </source>
</evidence>
<dbReference type="InterPro" id="IPR036890">
    <property type="entry name" value="HATPase_C_sf"/>
</dbReference>
<evidence type="ECO:0000256" key="11">
    <source>
        <dbReference type="ARBA" id="ARBA00022777"/>
    </source>
</evidence>
<feature type="coiled-coil region" evidence="18">
    <location>
        <begin position="337"/>
        <end position="364"/>
    </location>
</feature>
<proteinExistence type="predicted"/>
<keyword evidence="12" id="KW-0067">ATP-binding</keyword>
<keyword evidence="13" id="KW-0408">Iron</keyword>
<accession>A0A7X0SRL8</accession>
<sequence length="563" mass="60751">MTNDPHVRELTALKVIAETLNESNDLAGMLNTVLEKLLDVTGLAAGWIFLVDESGGYEVVADRGLPPALSIADKRPMRCGTCWCLDRYGDGRLRNAVNILHCRRLEHAIAARTGDTRGFEQHATVPLRIGQKRFGILNVMSPGKSHFTDEELALLQAVAFQIGVAVERVRLHEAEQKRAELYAKVGSFSRSLSKAVGKGMIREELMQHAGKLIAECFGWPVLALLSREDDRYVLRALRGPAGVTFPHLAIPEERASWLEECDSASGCRKLAAEKADGMLRTRSLEDFFPPLRSVLAAPIFSCGDRIGGALLIGSDKPGALGSVDAEVLDAIVDHVSVALENARFEERRRELARLEERNRLARDLHDSVSQLLFSIRMTAQGAEAHLAGDAGDGREAARGAMHDVQALAKEALGEMRSLIRQLRPAGLEGGLVSALQHHGERLGLGVSVSVSGILELSRTAEESLWRIGQEAMNNASKHAGVTEIGLELEARTEEVRMSIADAGQGIEKADSGGETGSYGLMIMQERAEAIGGRLRVRSAPGEGTVVEVTVPIPAANQGGATSE</sequence>
<dbReference type="InterPro" id="IPR003594">
    <property type="entry name" value="HATPase_dom"/>
</dbReference>
<dbReference type="GO" id="GO:0000155">
    <property type="term" value="F:phosphorelay sensor kinase activity"/>
    <property type="evidence" value="ECO:0007669"/>
    <property type="project" value="InterPro"/>
</dbReference>
<reference evidence="20 21" key="1">
    <citation type="submission" date="2020-08" db="EMBL/GenBank/DDBJ databases">
        <title>Cohnella phylogeny.</title>
        <authorList>
            <person name="Dunlap C."/>
        </authorList>
    </citation>
    <scope>NUCLEOTIDE SEQUENCE [LARGE SCALE GENOMIC DNA]</scope>
    <source>
        <strain evidence="20 21">CBP 2801</strain>
    </source>
</reference>
<keyword evidence="6" id="KW-0004">4Fe-4S</keyword>
<dbReference type="GO" id="GO:0005737">
    <property type="term" value="C:cytoplasm"/>
    <property type="evidence" value="ECO:0007669"/>
    <property type="project" value="UniProtKB-SubCell"/>
</dbReference>
<evidence type="ECO:0000256" key="7">
    <source>
        <dbReference type="ARBA" id="ARBA00022490"/>
    </source>
</evidence>
<dbReference type="InterPro" id="IPR011712">
    <property type="entry name" value="Sig_transdc_His_kin_sub3_dim/P"/>
</dbReference>
<keyword evidence="11 20" id="KW-0418">Kinase</keyword>
<dbReference type="PANTHER" id="PTHR24421:SF40">
    <property type="entry name" value="SENSOR HISTIDINE KINASE YHCY"/>
    <property type="match status" value="1"/>
</dbReference>
<dbReference type="GO" id="GO:0005524">
    <property type="term" value="F:ATP binding"/>
    <property type="evidence" value="ECO:0007669"/>
    <property type="project" value="UniProtKB-KW"/>
</dbReference>
<evidence type="ECO:0000256" key="17">
    <source>
        <dbReference type="ARBA" id="ARBA00030800"/>
    </source>
</evidence>
<dbReference type="EMBL" id="JACJVO010000028">
    <property type="protein sequence ID" value="MBB6733665.1"/>
    <property type="molecule type" value="Genomic_DNA"/>
</dbReference>
<evidence type="ECO:0000256" key="1">
    <source>
        <dbReference type="ARBA" id="ARBA00000085"/>
    </source>
</evidence>
<dbReference type="SUPFAM" id="SSF55781">
    <property type="entry name" value="GAF domain-like"/>
    <property type="match status" value="2"/>
</dbReference>
<keyword evidence="9" id="KW-0479">Metal-binding</keyword>
<dbReference type="Proteomes" id="UP000564644">
    <property type="component" value="Unassembled WGS sequence"/>
</dbReference>